<dbReference type="InterPro" id="IPR006212">
    <property type="entry name" value="Furin_repeat"/>
</dbReference>
<evidence type="ECO:0000313" key="4">
    <source>
        <dbReference type="EnsemblMetazoa" id="G1300.1:cds"/>
    </source>
</evidence>
<dbReference type="InterPro" id="IPR000742">
    <property type="entry name" value="EGF"/>
</dbReference>
<evidence type="ECO:0000259" key="3">
    <source>
        <dbReference type="PROSITE" id="PS01248"/>
    </source>
</evidence>
<feature type="signal peptide" evidence="2">
    <location>
        <begin position="1"/>
        <end position="20"/>
    </location>
</feature>
<dbReference type="Proteomes" id="UP000005408">
    <property type="component" value="Unassembled WGS sequence"/>
</dbReference>
<keyword evidence="5" id="KW-1185">Reference proteome</keyword>
<organism evidence="4 5">
    <name type="scientific">Magallana gigas</name>
    <name type="common">Pacific oyster</name>
    <name type="synonym">Crassostrea gigas</name>
    <dbReference type="NCBI Taxonomy" id="29159"/>
    <lineage>
        <taxon>Eukaryota</taxon>
        <taxon>Metazoa</taxon>
        <taxon>Spiralia</taxon>
        <taxon>Lophotrochozoa</taxon>
        <taxon>Mollusca</taxon>
        <taxon>Bivalvia</taxon>
        <taxon>Autobranchia</taxon>
        <taxon>Pteriomorphia</taxon>
        <taxon>Ostreida</taxon>
        <taxon>Ostreoidea</taxon>
        <taxon>Ostreidae</taxon>
        <taxon>Magallana</taxon>
    </lineage>
</organism>
<feature type="domain" description="Laminin EGF-like" evidence="3">
    <location>
        <begin position="174"/>
        <end position="208"/>
    </location>
</feature>
<keyword evidence="1" id="KW-0245">EGF-like domain</keyword>
<dbReference type="Gene3D" id="2.170.300.10">
    <property type="entry name" value="Tie2 ligand-binding domain superfamily"/>
    <property type="match status" value="1"/>
</dbReference>
<dbReference type="GO" id="GO:0005044">
    <property type="term" value="F:scavenger receptor activity"/>
    <property type="evidence" value="ECO:0007669"/>
    <property type="project" value="InterPro"/>
</dbReference>
<accession>A0A8W8I8R3</accession>
<keyword evidence="2" id="KW-0732">Signal</keyword>
<dbReference type="SUPFAM" id="SSF49785">
    <property type="entry name" value="Galactose-binding domain-like"/>
    <property type="match status" value="1"/>
</dbReference>
<sequence>MKYLGIYILVILVSVEFVSKKLTYKATATSSSTSGINFARNAVDEDPTTYALTKSEKNPLLTITLSNIFTIRWIYLILQEECAQGTYGDLCDRECRNCVDNRCHGYTGVCERGCKIGWQGENCDILCNLNCKNSKCDRYTGFCTEGCKPDWYGETCDKQCPSQCETSCDRSLGCTNCQIGYNGPNCNPCDGNTYGKNCSLTCQNCDDCNNVNGCGVCRNGFHGDLCNLVCPKQCRNYICSWQSGDCVDGCKDGYAGIKCETRCEDNCATCSPNDLCISCLNGRFGTNCEYRCPGTCGGSKTCDKNSGVCSECNPGTFGPNCTQQCSNKCLPAIPSVCDRNGTCTSGCVDGWFGPQCDTQCPIENCKKCNSSDFSCEICNIGYYLDNVQEIRKCVKCPSRYVSCNNDLRCTECIPKFTGYQCENECTINCVDDLFKCEY</sequence>
<dbReference type="PROSITE" id="PS01248">
    <property type="entry name" value="EGF_LAM_1"/>
    <property type="match status" value="1"/>
</dbReference>
<feature type="chain" id="PRO_5036481557" description="Laminin EGF-like domain-containing protein" evidence="2">
    <location>
        <begin position="21"/>
        <end position="438"/>
    </location>
</feature>
<evidence type="ECO:0000256" key="2">
    <source>
        <dbReference type="SAM" id="SignalP"/>
    </source>
</evidence>
<reference evidence="4" key="1">
    <citation type="submission" date="2022-08" db="UniProtKB">
        <authorList>
            <consortium name="EnsemblMetazoa"/>
        </authorList>
    </citation>
    <scope>IDENTIFICATION</scope>
    <source>
        <strain evidence="4">05x7-T-G4-1.051#20</strain>
    </source>
</reference>
<dbReference type="InterPro" id="IPR042635">
    <property type="entry name" value="MEGF10/SREC1/2-like"/>
</dbReference>
<dbReference type="PANTHER" id="PTHR24043">
    <property type="entry name" value="SCAVENGER RECEPTOR CLASS F"/>
    <property type="match status" value="1"/>
</dbReference>
<dbReference type="EnsemblMetazoa" id="G1300.1">
    <property type="protein sequence ID" value="G1300.1:cds"/>
    <property type="gene ID" value="G1300"/>
</dbReference>
<dbReference type="InterPro" id="IPR002049">
    <property type="entry name" value="LE_dom"/>
</dbReference>
<dbReference type="AlphaFoldDB" id="A0A8W8I8R3"/>
<dbReference type="SMART" id="SM00261">
    <property type="entry name" value="FU"/>
    <property type="match status" value="3"/>
</dbReference>
<dbReference type="InterPro" id="IPR008979">
    <property type="entry name" value="Galactose-bd-like_sf"/>
</dbReference>
<name>A0A8W8I8R3_MAGGI</name>
<evidence type="ECO:0000256" key="1">
    <source>
        <dbReference type="ARBA" id="ARBA00022536"/>
    </source>
</evidence>
<dbReference type="SMART" id="SM00181">
    <property type="entry name" value="EGF"/>
    <property type="match status" value="7"/>
</dbReference>
<proteinExistence type="predicted"/>
<evidence type="ECO:0000313" key="5">
    <source>
        <dbReference type="Proteomes" id="UP000005408"/>
    </source>
</evidence>
<protein>
    <recommendedName>
        <fullName evidence="3">Laminin EGF-like domain-containing protein</fullName>
    </recommendedName>
</protein>